<dbReference type="EMBL" id="BMYF01000021">
    <property type="protein sequence ID" value="GHB47706.1"/>
    <property type="molecule type" value="Genomic_DNA"/>
</dbReference>
<gene>
    <name evidence="3" type="primary">rpsP</name>
    <name evidence="6" type="ORF">GCM10008106_30670</name>
</gene>
<feature type="coiled-coil region" evidence="4">
    <location>
        <begin position="131"/>
        <end position="165"/>
    </location>
</feature>
<keyword evidence="2 3" id="KW-0687">Ribonucleoprotein</keyword>
<name>A0A8J3D1Q3_9BACT</name>
<dbReference type="GO" id="GO:0015935">
    <property type="term" value="C:small ribosomal subunit"/>
    <property type="evidence" value="ECO:0007669"/>
    <property type="project" value="TreeGrafter"/>
</dbReference>
<feature type="region of interest" description="Disordered" evidence="5">
    <location>
        <begin position="166"/>
        <end position="193"/>
    </location>
</feature>
<evidence type="ECO:0000313" key="7">
    <source>
        <dbReference type="Proteomes" id="UP000642809"/>
    </source>
</evidence>
<dbReference type="AlphaFoldDB" id="A0A8J3D1Q3"/>
<accession>A0A8J3D1Q3</accession>
<proteinExistence type="inferred from homology"/>
<dbReference type="Gene3D" id="3.30.1320.10">
    <property type="match status" value="1"/>
</dbReference>
<dbReference type="InterPro" id="IPR020592">
    <property type="entry name" value="Ribosomal_bS16_CS"/>
</dbReference>
<dbReference type="GO" id="GO:0003735">
    <property type="term" value="F:structural constituent of ribosome"/>
    <property type="evidence" value="ECO:0007669"/>
    <property type="project" value="InterPro"/>
</dbReference>
<evidence type="ECO:0000256" key="3">
    <source>
        <dbReference type="HAMAP-Rule" id="MF_00385"/>
    </source>
</evidence>
<dbReference type="NCBIfam" id="TIGR00002">
    <property type="entry name" value="S16"/>
    <property type="match status" value="1"/>
</dbReference>
<evidence type="ECO:0000313" key="6">
    <source>
        <dbReference type="EMBL" id="GHB47706.1"/>
    </source>
</evidence>
<dbReference type="HAMAP" id="MF_00385">
    <property type="entry name" value="Ribosomal_bS16"/>
    <property type="match status" value="1"/>
</dbReference>
<feature type="compositionally biased region" description="Low complexity" evidence="5">
    <location>
        <begin position="169"/>
        <end position="185"/>
    </location>
</feature>
<dbReference type="GO" id="GO:0006412">
    <property type="term" value="P:translation"/>
    <property type="evidence" value="ECO:0007669"/>
    <property type="project" value="UniProtKB-UniRule"/>
</dbReference>
<reference evidence="6" key="1">
    <citation type="journal article" date="2014" name="Int. J. Syst. Evol. Microbiol.">
        <title>Complete genome sequence of Corynebacterium casei LMG S-19264T (=DSM 44701T), isolated from a smear-ripened cheese.</title>
        <authorList>
            <consortium name="US DOE Joint Genome Institute (JGI-PGF)"/>
            <person name="Walter F."/>
            <person name="Albersmeier A."/>
            <person name="Kalinowski J."/>
            <person name="Ruckert C."/>
        </authorList>
    </citation>
    <scope>NUCLEOTIDE SEQUENCE</scope>
    <source>
        <strain evidence="6">KCTC 23224</strain>
    </source>
</reference>
<dbReference type="GO" id="GO:0005737">
    <property type="term" value="C:cytoplasm"/>
    <property type="evidence" value="ECO:0007669"/>
    <property type="project" value="UniProtKB-ARBA"/>
</dbReference>
<evidence type="ECO:0000256" key="5">
    <source>
        <dbReference type="SAM" id="MobiDB-lite"/>
    </source>
</evidence>
<evidence type="ECO:0000256" key="4">
    <source>
        <dbReference type="SAM" id="Coils"/>
    </source>
</evidence>
<evidence type="ECO:0000256" key="2">
    <source>
        <dbReference type="ARBA" id="ARBA00023274"/>
    </source>
</evidence>
<dbReference type="InterPro" id="IPR023803">
    <property type="entry name" value="Ribosomal_bS16_dom_sf"/>
</dbReference>
<dbReference type="InterPro" id="IPR000307">
    <property type="entry name" value="Ribosomal_bS16"/>
</dbReference>
<protein>
    <recommendedName>
        <fullName evidence="3">Small ribosomal subunit protein bS16</fullName>
    </recommendedName>
</protein>
<evidence type="ECO:0000256" key="1">
    <source>
        <dbReference type="ARBA" id="ARBA00022980"/>
    </source>
</evidence>
<dbReference type="SUPFAM" id="SSF54565">
    <property type="entry name" value="Ribosomal protein S16"/>
    <property type="match status" value="1"/>
</dbReference>
<dbReference type="PANTHER" id="PTHR12919:SF20">
    <property type="entry name" value="SMALL RIBOSOMAL SUBUNIT PROTEIN BS16M"/>
    <property type="match status" value="1"/>
</dbReference>
<dbReference type="PROSITE" id="PS00732">
    <property type="entry name" value="RIBOSOMAL_S16"/>
    <property type="match status" value="1"/>
</dbReference>
<organism evidence="6 7">
    <name type="scientific">Mongoliitalea lutea</name>
    <dbReference type="NCBI Taxonomy" id="849756"/>
    <lineage>
        <taxon>Bacteria</taxon>
        <taxon>Pseudomonadati</taxon>
        <taxon>Bacteroidota</taxon>
        <taxon>Cytophagia</taxon>
        <taxon>Cytophagales</taxon>
        <taxon>Cyclobacteriaceae</taxon>
        <taxon>Mongoliitalea</taxon>
    </lineage>
</organism>
<comment type="caution">
    <text evidence="6">The sequence shown here is derived from an EMBL/GenBank/DDBJ whole genome shotgun (WGS) entry which is preliminary data.</text>
</comment>
<dbReference type="NCBIfam" id="NF011094">
    <property type="entry name" value="PRK14521.1"/>
    <property type="match status" value="1"/>
</dbReference>
<dbReference type="Pfam" id="PF00886">
    <property type="entry name" value="Ribosomal_S16"/>
    <property type="match status" value="1"/>
</dbReference>
<keyword evidence="4" id="KW-0175">Coiled coil</keyword>
<reference evidence="6" key="2">
    <citation type="submission" date="2020-09" db="EMBL/GenBank/DDBJ databases">
        <authorList>
            <person name="Sun Q."/>
            <person name="Kim S."/>
        </authorList>
    </citation>
    <scope>NUCLEOTIDE SEQUENCE</scope>
    <source>
        <strain evidence="6">KCTC 23224</strain>
    </source>
</reference>
<keyword evidence="1 3" id="KW-0689">Ribosomal protein</keyword>
<dbReference type="Proteomes" id="UP000642809">
    <property type="component" value="Unassembled WGS sequence"/>
</dbReference>
<sequence length="193" mass="20951">MDGIHQFTKYQNYMAVKIRLARRGRKKLAIYDVVVADARAPRDGRFIEKLGTYNPNTNPASITINNERALTWLMNGAQPTDTVRAMLSYRGVLLKKHLQIGVMKGAITQEQADAKFEAWKSGKDAAIGGKVESLSKAKADARQKALEAEAAKNQARLDAIKAREEEAKAAAAAEAAPAAEEAPAAEGEEETQA</sequence>
<comment type="similarity">
    <text evidence="3">Belongs to the bacterial ribosomal protein bS16 family.</text>
</comment>
<keyword evidence="7" id="KW-1185">Reference proteome</keyword>
<dbReference type="PANTHER" id="PTHR12919">
    <property type="entry name" value="30S RIBOSOMAL PROTEIN S16"/>
    <property type="match status" value="1"/>
</dbReference>